<feature type="region of interest" description="Disordered" evidence="2">
    <location>
        <begin position="239"/>
        <end position="276"/>
    </location>
</feature>
<name>A0AAV6FZG7_9TELE</name>
<keyword evidence="1" id="KW-0175">Coiled coil</keyword>
<evidence type="ECO:0000313" key="4">
    <source>
        <dbReference type="Proteomes" id="UP000823561"/>
    </source>
</evidence>
<accession>A0AAV6FZG7</accession>
<feature type="coiled-coil region" evidence="1">
    <location>
        <begin position="53"/>
        <end position="91"/>
    </location>
</feature>
<gene>
    <name evidence="3" type="ORF">AALO_G00246150</name>
</gene>
<keyword evidence="4" id="KW-1185">Reference proteome</keyword>
<dbReference type="AlphaFoldDB" id="A0AAV6FZG7"/>
<sequence>METPTTIMKRVDLLCGRLQKVETAGNTELENRASSKLEEISIKMEREDRVSDLRELERYFIALEKDRNNLQNLLQEQREEHTMTLAALEREMIQERMVWDRQMREREEALLSAFMSVAISKEKLMKDLMGRMRAIKHLEETSGIGPMVSQEKKLRKLQCFRKHQAISDVSPQDTIHLGGTAGNGPAKSLDRQPRKWWCFGQHQTTPDFAPQETSSVTANTRVAALQQIAKLEERIRKAENKKQQKALKKAEKQAKKAEKKAMNAEKRAKREGQKAENRDDVIHIQLDGQDIVVHYPVPCSCLFCVFGRRRMARRKRQ</sequence>
<organism evidence="3 4">
    <name type="scientific">Alosa alosa</name>
    <name type="common">allis shad</name>
    <dbReference type="NCBI Taxonomy" id="278164"/>
    <lineage>
        <taxon>Eukaryota</taxon>
        <taxon>Metazoa</taxon>
        <taxon>Chordata</taxon>
        <taxon>Craniata</taxon>
        <taxon>Vertebrata</taxon>
        <taxon>Euteleostomi</taxon>
        <taxon>Actinopterygii</taxon>
        <taxon>Neopterygii</taxon>
        <taxon>Teleostei</taxon>
        <taxon>Clupei</taxon>
        <taxon>Clupeiformes</taxon>
        <taxon>Clupeoidei</taxon>
        <taxon>Clupeidae</taxon>
        <taxon>Alosa</taxon>
    </lineage>
</organism>
<evidence type="ECO:0000256" key="1">
    <source>
        <dbReference type="SAM" id="Coils"/>
    </source>
</evidence>
<evidence type="ECO:0000313" key="3">
    <source>
        <dbReference type="EMBL" id="KAG5265766.1"/>
    </source>
</evidence>
<proteinExistence type="predicted"/>
<reference evidence="3" key="1">
    <citation type="submission" date="2020-10" db="EMBL/GenBank/DDBJ databases">
        <title>Chromosome-scale genome assembly of the Allis shad, Alosa alosa.</title>
        <authorList>
            <person name="Margot Z."/>
            <person name="Christophe K."/>
            <person name="Cabau C."/>
            <person name="Louis A."/>
            <person name="Berthelot C."/>
            <person name="Parey E."/>
            <person name="Roest Crollius H."/>
            <person name="Montfort J."/>
            <person name="Robinson-Rechavi M."/>
            <person name="Bucao C."/>
            <person name="Bouchez O."/>
            <person name="Gislard M."/>
            <person name="Lluch J."/>
            <person name="Milhes M."/>
            <person name="Lampietro C."/>
            <person name="Lopez Roques C."/>
            <person name="Donnadieu C."/>
            <person name="Braasch I."/>
            <person name="Desvignes T."/>
            <person name="Postlethwait J."/>
            <person name="Bobe J."/>
            <person name="Guiguen Y."/>
        </authorList>
    </citation>
    <scope>NUCLEOTIDE SEQUENCE</scope>
    <source>
        <strain evidence="3">M-15738</strain>
        <tissue evidence="3">Blood</tissue>
    </source>
</reference>
<comment type="caution">
    <text evidence="3">The sequence shown here is derived from an EMBL/GenBank/DDBJ whole genome shotgun (WGS) entry which is preliminary data.</text>
</comment>
<dbReference type="EMBL" id="JADWDJ010000019">
    <property type="protein sequence ID" value="KAG5265766.1"/>
    <property type="molecule type" value="Genomic_DNA"/>
</dbReference>
<dbReference type="Proteomes" id="UP000823561">
    <property type="component" value="Chromosome 19"/>
</dbReference>
<protein>
    <submittedName>
        <fullName evidence="3">Uncharacterized protein</fullName>
    </submittedName>
</protein>
<evidence type="ECO:0000256" key="2">
    <source>
        <dbReference type="SAM" id="MobiDB-lite"/>
    </source>
</evidence>